<keyword evidence="2" id="KW-1185">Reference proteome</keyword>
<organism evidence="1 2">
    <name type="scientific">Malus baccata</name>
    <name type="common">Siberian crab apple</name>
    <name type="synonym">Pyrus baccata</name>
    <dbReference type="NCBI Taxonomy" id="106549"/>
    <lineage>
        <taxon>Eukaryota</taxon>
        <taxon>Viridiplantae</taxon>
        <taxon>Streptophyta</taxon>
        <taxon>Embryophyta</taxon>
        <taxon>Tracheophyta</taxon>
        <taxon>Spermatophyta</taxon>
        <taxon>Magnoliopsida</taxon>
        <taxon>eudicotyledons</taxon>
        <taxon>Gunneridae</taxon>
        <taxon>Pentapetalae</taxon>
        <taxon>rosids</taxon>
        <taxon>fabids</taxon>
        <taxon>Rosales</taxon>
        <taxon>Rosaceae</taxon>
        <taxon>Amygdaloideae</taxon>
        <taxon>Maleae</taxon>
        <taxon>Malus</taxon>
    </lineage>
</organism>
<dbReference type="Proteomes" id="UP000315295">
    <property type="component" value="Unassembled WGS sequence"/>
</dbReference>
<sequence>MKDKNREQIMPSGPYDIRQYVEFVHVIGVAMQNNCSTAKWRSLKYVPENVKKAMMDQLLCNYTLEDTNKELMKLMEETLKGASKGGVLTWSGMEDQ</sequence>
<protein>
    <submittedName>
        <fullName evidence="1">Uncharacterized protein</fullName>
    </submittedName>
</protein>
<evidence type="ECO:0000313" key="1">
    <source>
        <dbReference type="EMBL" id="TQD78116.1"/>
    </source>
</evidence>
<proteinExistence type="predicted"/>
<accession>A0A540KV90</accession>
<reference evidence="1 2" key="1">
    <citation type="journal article" date="2019" name="G3 (Bethesda)">
        <title>Sequencing of a Wild Apple (Malus baccata) Genome Unravels the Differences Between Cultivated and Wild Apple Species Regarding Disease Resistance and Cold Tolerance.</title>
        <authorList>
            <person name="Chen X."/>
        </authorList>
    </citation>
    <scope>NUCLEOTIDE SEQUENCE [LARGE SCALE GENOMIC DNA]</scope>
    <source>
        <strain evidence="2">cv. Shandingzi</strain>
        <tissue evidence="1">Leaves</tissue>
    </source>
</reference>
<name>A0A540KV90_MALBA</name>
<comment type="caution">
    <text evidence="1">The sequence shown here is derived from an EMBL/GenBank/DDBJ whole genome shotgun (WGS) entry which is preliminary data.</text>
</comment>
<dbReference type="AlphaFoldDB" id="A0A540KV90"/>
<dbReference type="EMBL" id="VIEB01000926">
    <property type="protein sequence ID" value="TQD78116.1"/>
    <property type="molecule type" value="Genomic_DNA"/>
</dbReference>
<evidence type="ECO:0000313" key="2">
    <source>
        <dbReference type="Proteomes" id="UP000315295"/>
    </source>
</evidence>
<gene>
    <name evidence="1" type="ORF">C1H46_036320</name>
</gene>